<keyword evidence="4" id="KW-1185">Reference proteome</keyword>
<comment type="caution">
    <text evidence="3">The sequence shown here is derived from an EMBL/GenBank/DDBJ whole genome shotgun (WGS) entry which is preliminary data.</text>
</comment>
<dbReference type="AlphaFoldDB" id="A0A318SHX8"/>
<dbReference type="Gene3D" id="3.30.750.24">
    <property type="entry name" value="STAS domain"/>
    <property type="match status" value="1"/>
</dbReference>
<organism evidence="3 4">
    <name type="scientific">Xylophilus ampelinus</name>
    <dbReference type="NCBI Taxonomy" id="54067"/>
    <lineage>
        <taxon>Bacteria</taxon>
        <taxon>Pseudomonadati</taxon>
        <taxon>Pseudomonadota</taxon>
        <taxon>Betaproteobacteria</taxon>
        <taxon>Burkholderiales</taxon>
        <taxon>Xylophilus</taxon>
    </lineage>
</organism>
<feature type="domain" description="STAS" evidence="2">
    <location>
        <begin position="72"/>
        <end position="129"/>
    </location>
</feature>
<evidence type="ECO:0000313" key="4">
    <source>
        <dbReference type="Proteomes" id="UP000247540"/>
    </source>
</evidence>
<dbReference type="InterPro" id="IPR036513">
    <property type="entry name" value="STAS_dom_sf"/>
</dbReference>
<dbReference type="EMBL" id="QJTC01000008">
    <property type="protein sequence ID" value="PYE78269.1"/>
    <property type="molecule type" value="Genomic_DNA"/>
</dbReference>
<feature type="compositionally biased region" description="Polar residues" evidence="1">
    <location>
        <begin position="1"/>
        <end position="10"/>
    </location>
</feature>
<dbReference type="Proteomes" id="UP000247540">
    <property type="component" value="Unassembled WGS sequence"/>
</dbReference>
<protein>
    <submittedName>
        <fullName evidence="3">Phospholipid transport system transporter-binding protein</fullName>
    </submittedName>
</protein>
<dbReference type="InterPro" id="IPR002645">
    <property type="entry name" value="STAS_dom"/>
</dbReference>
<reference evidence="3 4" key="1">
    <citation type="submission" date="2018-06" db="EMBL/GenBank/DDBJ databases">
        <title>Genomic Encyclopedia of Type Strains, Phase III (KMG-III): the genomes of soil and plant-associated and newly described type strains.</title>
        <authorList>
            <person name="Whitman W."/>
        </authorList>
    </citation>
    <scope>NUCLEOTIDE SEQUENCE [LARGE SCALE GENOMIC DNA]</scope>
    <source>
        <strain evidence="3 4">CECT 7646</strain>
    </source>
</reference>
<gene>
    <name evidence="3" type="ORF">DFQ15_10858</name>
</gene>
<dbReference type="PROSITE" id="PS50801">
    <property type="entry name" value="STAS"/>
    <property type="match status" value="1"/>
</dbReference>
<dbReference type="Pfam" id="PF13466">
    <property type="entry name" value="STAS_2"/>
    <property type="match status" value="1"/>
</dbReference>
<name>A0A318SHX8_9BURK</name>
<evidence type="ECO:0000313" key="3">
    <source>
        <dbReference type="EMBL" id="PYE78269.1"/>
    </source>
</evidence>
<sequence>METVRKQTVNAPRAEKPAAADLGPEAAPLADAPVQAQMLVLPTRLVHEDAQACLRMLTQGLQHGTQPKDVPVVADASALSRFDSSALAVLLACRREASAVGRRFVVRGLHPRLAGLAGLYGVSALLPAG</sequence>
<evidence type="ECO:0000259" key="2">
    <source>
        <dbReference type="PROSITE" id="PS50801"/>
    </source>
</evidence>
<accession>A0A318SHX8</accession>
<feature type="region of interest" description="Disordered" evidence="1">
    <location>
        <begin position="1"/>
        <end position="20"/>
    </location>
</feature>
<dbReference type="SUPFAM" id="SSF52091">
    <property type="entry name" value="SpoIIaa-like"/>
    <property type="match status" value="1"/>
</dbReference>
<dbReference type="InterPro" id="IPR058548">
    <property type="entry name" value="MlaB-like_STAS"/>
</dbReference>
<dbReference type="CDD" id="cd07043">
    <property type="entry name" value="STAS_anti-anti-sigma_factors"/>
    <property type="match status" value="1"/>
</dbReference>
<proteinExistence type="predicted"/>
<evidence type="ECO:0000256" key="1">
    <source>
        <dbReference type="SAM" id="MobiDB-lite"/>
    </source>
</evidence>